<dbReference type="InterPro" id="IPR009057">
    <property type="entry name" value="Homeodomain-like_sf"/>
</dbReference>
<dbReference type="PANTHER" id="PTHR40055:SF1">
    <property type="entry name" value="TRANSCRIPTIONAL REGULATOR YGIV-RELATED"/>
    <property type="match status" value="1"/>
</dbReference>
<dbReference type="Pfam" id="PF06445">
    <property type="entry name" value="GyrI-like"/>
    <property type="match status" value="1"/>
</dbReference>
<dbReference type="InterPro" id="IPR020449">
    <property type="entry name" value="Tscrpt_reg_AraC-type_HTH"/>
</dbReference>
<keyword evidence="6" id="KW-1185">Reference proteome</keyword>
<evidence type="ECO:0000259" key="4">
    <source>
        <dbReference type="PROSITE" id="PS01124"/>
    </source>
</evidence>
<dbReference type="EMBL" id="JBHUII010000001">
    <property type="protein sequence ID" value="MFD2204784.1"/>
    <property type="molecule type" value="Genomic_DNA"/>
</dbReference>
<dbReference type="InterPro" id="IPR011256">
    <property type="entry name" value="Reg_factor_effector_dom_sf"/>
</dbReference>
<dbReference type="SUPFAM" id="SSF55136">
    <property type="entry name" value="Probable bacterial effector-binding domain"/>
    <property type="match status" value="1"/>
</dbReference>
<name>A0ABW5BGU0_9PROT</name>
<evidence type="ECO:0000256" key="1">
    <source>
        <dbReference type="ARBA" id="ARBA00023015"/>
    </source>
</evidence>
<dbReference type="InterPro" id="IPR029442">
    <property type="entry name" value="GyrI-like"/>
</dbReference>
<comment type="caution">
    <text evidence="5">The sequence shown here is derived from an EMBL/GenBank/DDBJ whole genome shotgun (WGS) entry which is preliminary data.</text>
</comment>
<evidence type="ECO:0000256" key="3">
    <source>
        <dbReference type="ARBA" id="ARBA00023163"/>
    </source>
</evidence>
<proteinExistence type="predicted"/>
<dbReference type="PRINTS" id="PR00032">
    <property type="entry name" value="HTHARAC"/>
</dbReference>
<keyword evidence="2" id="KW-0238">DNA-binding</keyword>
<reference evidence="6" key="1">
    <citation type="journal article" date="2019" name="Int. J. Syst. Evol. Microbiol.">
        <title>The Global Catalogue of Microorganisms (GCM) 10K type strain sequencing project: providing services to taxonomists for standard genome sequencing and annotation.</title>
        <authorList>
            <consortium name="The Broad Institute Genomics Platform"/>
            <consortium name="The Broad Institute Genome Sequencing Center for Infectious Disease"/>
            <person name="Wu L."/>
            <person name="Ma J."/>
        </authorList>
    </citation>
    <scope>NUCLEOTIDE SEQUENCE [LARGE SCALE GENOMIC DNA]</scope>
    <source>
        <strain evidence="6">CGMCC 4.7192</strain>
    </source>
</reference>
<accession>A0ABW5BGU0</accession>
<keyword evidence="1" id="KW-0805">Transcription regulation</keyword>
<dbReference type="RefSeq" id="WP_380248708.1">
    <property type="nucleotide sequence ID" value="NZ_JBHUII010000001.1"/>
</dbReference>
<dbReference type="SMART" id="SM00342">
    <property type="entry name" value="HTH_ARAC"/>
    <property type="match status" value="1"/>
</dbReference>
<dbReference type="InterPro" id="IPR018062">
    <property type="entry name" value="HTH_AraC-typ_CS"/>
</dbReference>
<protein>
    <submittedName>
        <fullName evidence="5">GyrI-like domain-containing protein</fullName>
    </submittedName>
</protein>
<dbReference type="PROSITE" id="PS01124">
    <property type="entry name" value="HTH_ARAC_FAMILY_2"/>
    <property type="match status" value="1"/>
</dbReference>
<dbReference type="Proteomes" id="UP001597294">
    <property type="component" value="Unassembled WGS sequence"/>
</dbReference>
<feature type="domain" description="HTH araC/xylS-type" evidence="4">
    <location>
        <begin position="22"/>
        <end position="120"/>
    </location>
</feature>
<dbReference type="SUPFAM" id="SSF46689">
    <property type="entry name" value="Homeodomain-like"/>
    <property type="match status" value="2"/>
</dbReference>
<evidence type="ECO:0000313" key="6">
    <source>
        <dbReference type="Proteomes" id="UP001597294"/>
    </source>
</evidence>
<dbReference type="Pfam" id="PF12833">
    <property type="entry name" value="HTH_18"/>
    <property type="match status" value="1"/>
</dbReference>
<keyword evidence="3" id="KW-0804">Transcription</keyword>
<dbReference type="InterPro" id="IPR010499">
    <property type="entry name" value="AraC_E-bd"/>
</dbReference>
<evidence type="ECO:0000313" key="5">
    <source>
        <dbReference type="EMBL" id="MFD2204784.1"/>
    </source>
</evidence>
<dbReference type="InterPro" id="IPR050908">
    <property type="entry name" value="SmbC-like"/>
</dbReference>
<dbReference type="PANTHER" id="PTHR40055">
    <property type="entry name" value="TRANSCRIPTIONAL REGULATOR YGIV-RELATED"/>
    <property type="match status" value="1"/>
</dbReference>
<dbReference type="InterPro" id="IPR018060">
    <property type="entry name" value="HTH_AraC"/>
</dbReference>
<dbReference type="Gene3D" id="3.20.80.10">
    <property type="entry name" value="Regulatory factor, effector binding domain"/>
    <property type="match status" value="1"/>
</dbReference>
<gene>
    <name evidence="5" type="ORF">ACFSKO_04150</name>
</gene>
<dbReference type="PROSITE" id="PS00041">
    <property type="entry name" value="HTH_ARAC_FAMILY_1"/>
    <property type="match status" value="1"/>
</dbReference>
<dbReference type="SMART" id="SM00871">
    <property type="entry name" value="AraC_E_bind"/>
    <property type="match status" value="1"/>
</dbReference>
<organism evidence="5 6">
    <name type="scientific">Kiloniella antarctica</name>
    <dbReference type="NCBI Taxonomy" id="1550907"/>
    <lineage>
        <taxon>Bacteria</taxon>
        <taxon>Pseudomonadati</taxon>
        <taxon>Pseudomonadota</taxon>
        <taxon>Alphaproteobacteria</taxon>
        <taxon>Rhodospirillales</taxon>
        <taxon>Kiloniellaceae</taxon>
        <taxon>Kiloniella</taxon>
    </lineage>
</organism>
<evidence type="ECO:0000256" key="2">
    <source>
        <dbReference type="ARBA" id="ARBA00023125"/>
    </source>
</evidence>
<dbReference type="Gene3D" id="1.10.10.60">
    <property type="entry name" value="Homeodomain-like"/>
    <property type="match status" value="2"/>
</dbReference>
<sequence length="311" mass="35555">MPLTPVISVKPLTRIDYERRLQRVLGYIRQHLDQELNLAQLADIAHFSPYHFHRIFRGLVGENLGSHVKRLRMERAASDLLYTQQSVTEAAFDAGFETPESFSRAFKKSFGVTPSRYRKESGFCFPDKAPNGLWTTAMEFQFDRLWDDKDGPMKLNVQIENHDEMHIAFVRHQGAYEEVEPVFDKLYALAEKANILLWDDAEIIMLSHDDSNITESKYLRADAGIVIPNLVCEIGEMQKQTIEAGQFAVAHFQGAYDYLDEAYDWIYGGWLPDSGREAADGPAIEIYHNDPMNVVVAKLLTEIRIPLVARS</sequence>